<dbReference type="FunFam" id="3.30.70.580:FF:000001">
    <property type="entry name" value="tRNA pseudouridine synthase A"/>
    <property type="match status" value="1"/>
</dbReference>
<dbReference type="KEGG" id="pstg:E8M01_13755"/>
<dbReference type="PIRSF" id="PIRSF001430">
    <property type="entry name" value="tRNA_psdUrid_synth"/>
    <property type="match status" value="1"/>
</dbReference>
<dbReference type="InterPro" id="IPR020095">
    <property type="entry name" value="PsdUridine_synth_TruA_C"/>
</dbReference>
<dbReference type="NCBIfam" id="TIGR00071">
    <property type="entry name" value="hisT_truA"/>
    <property type="match status" value="1"/>
</dbReference>
<comment type="similarity">
    <text evidence="1 4 7">Belongs to the tRNA pseudouridine synthase TruA family.</text>
</comment>
<comment type="caution">
    <text evidence="4">Lacks conserved residue(s) required for the propagation of feature annotation.</text>
</comment>
<keyword evidence="3 4" id="KW-0413">Isomerase</keyword>
<dbReference type="InterPro" id="IPR001406">
    <property type="entry name" value="PsdUridine_synth_TruA"/>
</dbReference>
<keyword evidence="2 4" id="KW-0819">tRNA processing</keyword>
<dbReference type="AlphaFoldDB" id="A0A4D7AY69"/>
<dbReference type="GO" id="GO:0031119">
    <property type="term" value="P:tRNA pseudouridine synthesis"/>
    <property type="evidence" value="ECO:0007669"/>
    <property type="project" value="UniProtKB-UniRule"/>
</dbReference>
<dbReference type="InterPro" id="IPR020097">
    <property type="entry name" value="PsdUridine_synth_TruA_a/b_dom"/>
</dbReference>
<gene>
    <name evidence="4 9" type="primary">truA</name>
    <name evidence="9" type="ORF">E8M01_13755</name>
</gene>
<evidence type="ECO:0000256" key="6">
    <source>
        <dbReference type="PIRSR" id="PIRSR001430-2"/>
    </source>
</evidence>
<dbReference type="OrthoDB" id="9811823at2"/>
<dbReference type="GO" id="GO:0160147">
    <property type="term" value="F:tRNA pseudouridine(38-40) synthase activity"/>
    <property type="evidence" value="ECO:0007669"/>
    <property type="project" value="UniProtKB-EC"/>
</dbReference>
<protein>
    <recommendedName>
        <fullName evidence="4">tRNA pseudouridine synthase A</fullName>
        <ecNumber evidence="4">5.4.99.12</ecNumber>
    </recommendedName>
    <alternativeName>
        <fullName evidence="4">tRNA pseudouridine(38-40) synthase</fullName>
    </alternativeName>
    <alternativeName>
        <fullName evidence="4">tRNA pseudouridylate synthase I</fullName>
    </alternativeName>
    <alternativeName>
        <fullName evidence="4">tRNA-uridine isomerase I</fullName>
    </alternativeName>
</protein>
<comment type="subunit">
    <text evidence="4">Homodimer.</text>
</comment>
<comment type="function">
    <text evidence="4">Formation of pseudouridine at positions 38, 39 and 40 in the anticodon stem and loop of transfer RNAs.</text>
</comment>
<evidence type="ECO:0000256" key="3">
    <source>
        <dbReference type="ARBA" id="ARBA00023235"/>
    </source>
</evidence>
<evidence type="ECO:0000313" key="10">
    <source>
        <dbReference type="Proteomes" id="UP000298781"/>
    </source>
</evidence>
<dbReference type="Gene3D" id="3.30.70.580">
    <property type="entry name" value="Pseudouridine synthase I, catalytic domain, N-terminal subdomain"/>
    <property type="match status" value="1"/>
</dbReference>
<feature type="binding site" evidence="4 6">
    <location>
        <position position="113"/>
    </location>
    <ligand>
        <name>substrate</name>
    </ligand>
</feature>
<accession>A0A4D7AY69</accession>
<dbReference type="HAMAP" id="MF_00171">
    <property type="entry name" value="TruA"/>
    <property type="match status" value="1"/>
</dbReference>
<organism evidence="9 10">
    <name type="scientific">Phreatobacter stygius</name>
    <dbReference type="NCBI Taxonomy" id="1940610"/>
    <lineage>
        <taxon>Bacteria</taxon>
        <taxon>Pseudomonadati</taxon>
        <taxon>Pseudomonadota</taxon>
        <taxon>Alphaproteobacteria</taxon>
        <taxon>Hyphomicrobiales</taxon>
        <taxon>Phreatobacteraceae</taxon>
        <taxon>Phreatobacter</taxon>
    </lineage>
</organism>
<dbReference type="Gene3D" id="3.30.70.660">
    <property type="entry name" value="Pseudouridine synthase I, catalytic domain, C-terminal subdomain"/>
    <property type="match status" value="1"/>
</dbReference>
<dbReference type="PANTHER" id="PTHR11142:SF0">
    <property type="entry name" value="TRNA PSEUDOURIDINE SYNTHASE-LIKE 1"/>
    <property type="match status" value="1"/>
</dbReference>
<dbReference type="EMBL" id="CP039690">
    <property type="protein sequence ID" value="QCI65181.1"/>
    <property type="molecule type" value="Genomic_DNA"/>
</dbReference>
<evidence type="ECO:0000256" key="5">
    <source>
        <dbReference type="PIRSR" id="PIRSR001430-1"/>
    </source>
</evidence>
<dbReference type="SUPFAM" id="SSF55120">
    <property type="entry name" value="Pseudouridine synthase"/>
    <property type="match status" value="1"/>
</dbReference>
<dbReference type="RefSeq" id="WP_136960629.1">
    <property type="nucleotide sequence ID" value="NZ_CP039690.1"/>
</dbReference>
<evidence type="ECO:0000256" key="7">
    <source>
        <dbReference type="RuleBase" id="RU003792"/>
    </source>
</evidence>
<dbReference type="InterPro" id="IPR020094">
    <property type="entry name" value="TruA/RsuA/RluB/E/F_N"/>
</dbReference>
<dbReference type="PANTHER" id="PTHR11142">
    <property type="entry name" value="PSEUDOURIDYLATE SYNTHASE"/>
    <property type="match status" value="1"/>
</dbReference>
<dbReference type="Proteomes" id="UP000298781">
    <property type="component" value="Chromosome"/>
</dbReference>
<comment type="catalytic activity">
    <reaction evidence="4 7">
        <text>uridine(38/39/40) in tRNA = pseudouridine(38/39/40) in tRNA</text>
        <dbReference type="Rhea" id="RHEA:22376"/>
        <dbReference type="Rhea" id="RHEA-COMP:10085"/>
        <dbReference type="Rhea" id="RHEA-COMP:10087"/>
        <dbReference type="ChEBI" id="CHEBI:65314"/>
        <dbReference type="ChEBI" id="CHEBI:65315"/>
        <dbReference type="EC" id="5.4.99.12"/>
    </reaction>
</comment>
<dbReference type="InterPro" id="IPR020103">
    <property type="entry name" value="PsdUridine_synth_cat_dom_sf"/>
</dbReference>
<sequence length="263" mass="29421">MSRYRLTIEYDGGPYIGWQMQGASFGRSIQGALVQAIAAFCGEEVKVYGAGRTDTGVHALGQVAHIDLARDWPNRVVRDAINRHLKEDAIAVIAADKMPDDFDARFSAIRRHYLYRIIDRRPPLTLDARRAWWSPRRLDVEAMRAAAARLIGRHDFTTFRATECQAKSPVKNLDVFDIVRDADGIACSLSARSFLHNQVRSMVGTVKLVGEGLWTPEDVTEALEARDRKACGTVGPSHALYLTRVDYPEKWLPLPDTGDQTAK</sequence>
<feature type="domain" description="Pseudouridine synthase I TruA alpha/beta" evidence="8">
    <location>
        <begin position="8"/>
        <end position="106"/>
    </location>
</feature>
<dbReference type="EC" id="5.4.99.12" evidence="4"/>
<evidence type="ECO:0000256" key="1">
    <source>
        <dbReference type="ARBA" id="ARBA00009375"/>
    </source>
</evidence>
<evidence type="ECO:0000313" key="9">
    <source>
        <dbReference type="EMBL" id="QCI65181.1"/>
    </source>
</evidence>
<proteinExistence type="inferred from homology"/>
<reference evidence="9 10" key="1">
    <citation type="submission" date="2019-04" db="EMBL/GenBank/DDBJ databases">
        <title>Phreatobacter aquaticus sp. nov.</title>
        <authorList>
            <person name="Choi A."/>
        </authorList>
    </citation>
    <scope>NUCLEOTIDE SEQUENCE [LARGE SCALE GENOMIC DNA]</scope>
    <source>
        <strain evidence="9 10">KCTC 52518</strain>
    </source>
</reference>
<keyword evidence="10" id="KW-1185">Reference proteome</keyword>
<feature type="domain" description="Pseudouridine synthase I TruA alpha/beta" evidence="8">
    <location>
        <begin position="146"/>
        <end position="248"/>
    </location>
</feature>
<dbReference type="GO" id="GO:0003723">
    <property type="term" value="F:RNA binding"/>
    <property type="evidence" value="ECO:0007669"/>
    <property type="project" value="InterPro"/>
</dbReference>
<name>A0A4D7AY69_9HYPH</name>
<feature type="active site" description="Nucleophile" evidence="4 5">
    <location>
        <position position="54"/>
    </location>
</feature>
<evidence type="ECO:0000256" key="2">
    <source>
        <dbReference type="ARBA" id="ARBA00022694"/>
    </source>
</evidence>
<dbReference type="Pfam" id="PF01416">
    <property type="entry name" value="PseudoU_synth_1"/>
    <property type="match status" value="2"/>
</dbReference>
<evidence type="ECO:0000256" key="4">
    <source>
        <dbReference type="HAMAP-Rule" id="MF_00171"/>
    </source>
</evidence>
<dbReference type="CDD" id="cd02570">
    <property type="entry name" value="PseudoU_synth_EcTruA"/>
    <property type="match status" value="1"/>
</dbReference>
<evidence type="ECO:0000259" key="8">
    <source>
        <dbReference type="Pfam" id="PF01416"/>
    </source>
</evidence>